<evidence type="ECO:0008006" key="3">
    <source>
        <dbReference type="Google" id="ProtNLM"/>
    </source>
</evidence>
<dbReference type="RefSeq" id="WP_341368314.1">
    <property type="nucleotide sequence ID" value="NZ_CP150951.2"/>
</dbReference>
<dbReference type="SUPFAM" id="SSF52540">
    <property type="entry name" value="P-loop containing nucleoside triphosphate hydrolases"/>
    <property type="match status" value="1"/>
</dbReference>
<name>A0ABZ2VA64_9RHOB</name>
<dbReference type="Proteomes" id="UP001440612">
    <property type="component" value="Chromosome"/>
</dbReference>
<proteinExistence type="predicted"/>
<dbReference type="InterPro" id="IPR027417">
    <property type="entry name" value="P-loop_NTPase"/>
</dbReference>
<evidence type="ECO:0000313" key="1">
    <source>
        <dbReference type="EMBL" id="WZC50206.1"/>
    </source>
</evidence>
<keyword evidence="2" id="KW-1185">Reference proteome</keyword>
<accession>A0ABZ2VA64</accession>
<evidence type="ECO:0000313" key="2">
    <source>
        <dbReference type="Proteomes" id="UP001440612"/>
    </source>
</evidence>
<organism evidence="1 2">
    <name type="scientific">Yoonia phaeophyticola</name>
    <dbReference type="NCBI Taxonomy" id="3137369"/>
    <lineage>
        <taxon>Bacteria</taxon>
        <taxon>Pseudomonadati</taxon>
        <taxon>Pseudomonadota</taxon>
        <taxon>Alphaproteobacteria</taxon>
        <taxon>Rhodobacterales</taxon>
        <taxon>Paracoccaceae</taxon>
        <taxon>Yoonia</taxon>
    </lineage>
</organism>
<dbReference type="EMBL" id="CP150951">
    <property type="protein sequence ID" value="WZC50206.1"/>
    <property type="molecule type" value="Genomic_DNA"/>
</dbReference>
<reference evidence="2" key="1">
    <citation type="submission" date="2024-04" db="EMBL/GenBank/DDBJ databases">
        <title>Phylogenomic analyses of a clade within the roseobacter group suggest taxonomic reassignments of species of the genera Aestuariivita, Citreicella, Loktanella, Nautella, Pelagibaca, Ruegeria, Thalassobius, Thiobacimonas and Tropicibacter, and the proposal o.</title>
        <authorList>
            <person name="Jeon C.O."/>
        </authorList>
    </citation>
    <scope>NUCLEOTIDE SEQUENCE [LARGE SCALE GENOMIC DNA]</scope>
    <source>
        <strain evidence="2">BS5-3</strain>
    </source>
</reference>
<sequence length="293" mass="31978">MTPPDFTVAFHVGAHKTATTHLQRSLQTVADPLADAGVRLYSPKYFRLPGRSIPALFGLKDGPPDPARRSPADQLALMRKDADRVIFSEENYIGVLNSPRRFPVQVRYPHAADRVAALAEAIGRPIDVFLGIRQPTAFLSSAYCQMLMGGRAMPLDRFKRINPITSVDWLDLVTRLRGAKGVGQLTVWRHEDYADVFTQICAGLVGPDRAQIVAPLPRRIHEGLSAAAVTETLQRHAAGEGDKAGFAMRKMWPVGPAHPSFDGFDSDEHARAAAAYAAQTAAIAGMEDVTFLK</sequence>
<gene>
    <name evidence="1" type="ORF">AABB29_06085</name>
</gene>
<protein>
    <recommendedName>
        <fullName evidence="3">Sulfotransferase family protein</fullName>
    </recommendedName>
</protein>